<evidence type="ECO:0000313" key="2">
    <source>
        <dbReference type="Proteomes" id="UP000789920"/>
    </source>
</evidence>
<sequence>MATSELESLIKEPDESSIANHVVDFLNSRFNELEDLGKLNTVLSEVKNNEQKLNEKYIKTQSKTSEILKQSLQAFNSTVTELEDLQATRLELEDVLTDYCNNVTSSNLSNLQENVSNNKTLMDELTMLQQQIDSLLRSKQYLKVLVVAEELSAQTKQLIERSPHKALNPYIQLANLLHSIKSKSKDTGHVVTHLDVFLQQSVDVLWEDMKDKLKKKFQQSLDALNWPTPVELPYPQVTTDKLSSFKKAFTELLLLQRPINISDESINNNYTITSKNKS</sequence>
<reference evidence="1" key="1">
    <citation type="submission" date="2021-06" db="EMBL/GenBank/DDBJ databases">
        <authorList>
            <person name="Kallberg Y."/>
            <person name="Tangrot J."/>
            <person name="Rosling A."/>
        </authorList>
    </citation>
    <scope>NUCLEOTIDE SEQUENCE</scope>
    <source>
        <strain evidence="1">MA461A</strain>
    </source>
</reference>
<name>A0ACA9RYY1_9GLOM</name>
<proteinExistence type="predicted"/>
<dbReference type="Proteomes" id="UP000789920">
    <property type="component" value="Unassembled WGS sequence"/>
</dbReference>
<comment type="caution">
    <text evidence="1">The sequence shown here is derived from an EMBL/GenBank/DDBJ whole genome shotgun (WGS) entry which is preliminary data.</text>
</comment>
<dbReference type="EMBL" id="CAJVQC010080119">
    <property type="protein sequence ID" value="CAG8817717.1"/>
    <property type="molecule type" value="Genomic_DNA"/>
</dbReference>
<evidence type="ECO:0000313" key="1">
    <source>
        <dbReference type="EMBL" id="CAG8817717.1"/>
    </source>
</evidence>
<keyword evidence="2" id="KW-1185">Reference proteome</keyword>
<organism evidence="1 2">
    <name type="scientific">Racocetra persica</name>
    <dbReference type="NCBI Taxonomy" id="160502"/>
    <lineage>
        <taxon>Eukaryota</taxon>
        <taxon>Fungi</taxon>
        <taxon>Fungi incertae sedis</taxon>
        <taxon>Mucoromycota</taxon>
        <taxon>Glomeromycotina</taxon>
        <taxon>Glomeromycetes</taxon>
        <taxon>Diversisporales</taxon>
        <taxon>Gigasporaceae</taxon>
        <taxon>Racocetra</taxon>
    </lineage>
</organism>
<protein>
    <submittedName>
        <fullName evidence="1">29692_t:CDS:1</fullName>
    </submittedName>
</protein>
<gene>
    <name evidence="1" type="ORF">RPERSI_LOCUS24753</name>
</gene>
<accession>A0ACA9RYY1</accession>
<feature type="non-terminal residue" evidence="1">
    <location>
        <position position="1"/>
    </location>
</feature>